<organism evidence="9 10">
    <name type="scientific">Aspergillus keveii</name>
    <dbReference type="NCBI Taxonomy" id="714993"/>
    <lineage>
        <taxon>Eukaryota</taxon>
        <taxon>Fungi</taxon>
        <taxon>Dikarya</taxon>
        <taxon>Ascomycota</taxon>
        <taxon>Pezizomycotina</taxon>
        <taxon>Eurotiomycetes</taxon>
        <taxon>Eurotiomycetidae</taxon>
        <taxon>Eurotiales</taxon>
        <taxon>Aspergillaceae</taxon>
        <taxon>Aspergillus</taxon>
        <taxon>Aspergillus subgen. Nidulantes</taxon>
    </lineage>
</organism>
<dbReference type="PROSITE" id="PS50850">
    <property type="entry name" value="MFS"/>
    <property type="match status" value="1"/>
</dbReference>
<proteinExistence type="predicted"/>
<comment type="subcellular location">
    <subcellularLocation>
        <location evidence="1">Membrane</location>
        <topology evidence="1">Multi-pass membrane protein</topology>
    </subcellularLocation>
</comment>
<evidence type="ECO:0000256" key="1">
    <source>
        <dbReference type="ARBA" id="ARBA00004141"/>
    </source>
</evidence>
<feature type="transmembrane region" description="Helical" evidence="7">
    <location>
        <begin position="198"/>
        <end position="221"/>
    </location>
</feature>
<evidence type="ECO:0000313" key="10">
    <source>
        <dbReference type="Proteomes" id="UP001610563"/>
    </source>
</evidence>
<protein>
    <submittedName>
        <fullName evidence="9">Major facilitator superfamily domain-containing protein</fullName>
    </submittedName>
</protein>
<dbReference type="Pfam" id="PF07690">
    <property type="entry name" value="MFS_1"/>
    <property type="match status" value="1"/>
</dbReference>
<feature type="transmembrane region" description="Helical" evidence="7">
    <location>
        <begin position="107"/>
        <end position="127"/>
    </location>
</feature>
<feature type="transmembrane region" description="Helical" evidence="7">
    <location>
        <begin position="435"/>
        <end position="458"/>
    </location>
</feature>
<feature type="transmembrane region" description="Helical" evidence="7">
    <location>
        <begin position="345"/>
        <end position="364"/>
    </location>
</feature>
<feature type="transmembrane region" description="Helical" evidence="7">
    <location>
        <begin position="403"/>
        <end position="423"/>
    </location>
</feature>
<dbReference type="PANTHER" id="PTHR43791">
    <property type="entry name" value="PERMEASE-RELATED"/>
    <property type="match status" value="1"/>
</dbReference>
<sequence length="480" mass="52656">MKADVNIENENGSTIHIEGTPAPHYTKEEEKRLMRRIDLHVMPWLCLTYALSLIDRTNIGAARVAGMEADLNLTGNRYSIVLMIFFITYIAVELPSNALIRRLGVKIYLPCLVAAWGVVAMCFGFLQNYGQTIALRILLGFFDGGPGCIFVISCWYKKYEVQRRLSIWFVSGSVISAFTGIFSYGLSRMDGSGGLEGWRWIFIVPGAVTAALALPLFYFIADFPERCEWLSPREREIMEFRRNGDGSNGQRDDEHAETQPEEEETATSGFLNAVTDWKVYAMSLLLMLPTAGSYSFAFFTPTILSTLGYSTALSQILTTPPYIFSAIVSICMGILADHLKLRSPFIIAHSLLAIVGIALIGWTSSTASRLVGIFLAITGNNCAIPAALAFLSNNVPSTSKRQFAVPLQTVFGGVGGIIGSLVFRAQDHPGYGPGLYATFACLGLNIAISAGLAVYFGVENRRKDTRGKVLEGDVAFRYTL</sequence>
<gene>
    <name evidence="9" type="ORF">BJX66DRAFT_339505</name>
</gene>
<evidence type="ECO:0000256" key="3">
    <source>
        <dbReference type="ARBA" id="ARBA00022692"/>
    </source>
</evidence>
<feature type="region of interest" description="Disordered" evidence="6">
    <location>
        <begin position="241"/>
        <end position="266"/>
    </location>
</feature>
<reference evidence="9 10" key="1">
    <citation type="submission" date="2024-07" db="EMBL/GenBank/DDBJ databases">
        <title>Section-level genome sequencing and comparative genomics of Aspergillus sections Usti and Cavernicolus.</title>
        <authorList>
            <consortium name="Lawrence Berkeley National Laboratory"/>
            <person name="Nybo J.L."/>
            <person name="Vesth T.C."/>
            <person name="Theobald S."/>
            <person name="Frisvad J.C."/>
            <person name="Larsen T.O."/>
            <person name="Kjaerboelling I."/>
            <person name="Rothschild-Mancinelli K."/>
            <person name="Lyhne E.K."/>
            <person name="Kogle M.E."/>
            <person name="Barry K."/>
            <person name="Clum A."/>
            <person name="Na H."/>
            <person name="Ledsgaard L."/>
            <person name="Lin J."/>
            <person name="Lipzen A."/>
            <person name="Kuo A."/>
            <person name="Riley R."/>
            <person name="Mondo S."/>
            <person name="Labutti K."/>
            <person name="Haridas S."/>
            <person name="Pangalinan J."/>
            <person name="Salamov A.A."/>
            <person name="Simmons B.A."/>
            <person name="Magnuson J.K."/>
            <person name="Chen J."/>
            <person name="Drula E."/>
            <person name="Henrissat B."/>
            <person name="Wiebenga A."/>
            <person name="Lubbers R.J."/>
            <person name="Gomes A.C."/>
            <person name="Makela M.R."/>
            <person name="Stajich J."/>
            <person name="Grigoriev I.V."/>
            <person name="Mortensen U.H."/>
            <person name="De Vries R.P."/>
            <person name="Baker S.E."/>
            <person name="Andersen M.R."/>
        </authorList>
    </citation>
    <scope>NUCLEOTIDE SEQUENCE [LARGE SCALE GENOMIC DNA]</scope>
    <source>
        <strain evidence="9 10">CBS 209.92</strain>
    </source>
</reference>
<dbReference type="Proteomes" id="UP001610563">
    <property type="component" value="Unassembled WGS sequence"/>
</dbReference>
<accession>A0ABR4G140</accession>
<feature type="transmembrane region" description="Helical" evidence="7">
    <location>
        <begin position="37"/>
        <end position="54"/>
    </location>
</feature>
<dbReference type="InterPro" id="IPR011701">
    <property type="entry name" value="MFS"/>
</dbReference>
<feature type="transmembrane region" description="Helical" evidence="7">
    <location>
        <begin position="167"/>
        <end position="186"/>
    </location>
</feature>
<evidence type="ECO:0000256" key="2">
    <source>
        <dbReference type="ARBA" id="ARBA00022448"/>
    </source>
</evidence>
<feature type="transmembrane region" description="Helical" evidence="7">
    <location>
        <begin position="279"/>
        <end position="299"/>
    </location>
</feature>
<keyword evidence="3 7" id="KW-0812">Transmembrane</keyword>
<evidence type="ECO:0000259" key="8">
    <source>
        <dbReference type="PROSITE" id="PS50850"/>
    </source>
</evidence>
<dbReference type="Gene3D" id="1.20.1250.20">
    <property type="entry name" value="MFS general substrate transporter like domains"/>
    <property type="match status" value="2"/>
</dbReference>
<feature type="transmembrane region" description="Helical" evidence="7">
    <location>
        <begin position="133"/>
        <end position="155"/>
    </location>
</feature>
<comment type="caution">
    <text evidence="9">The sequence shown here is derived from an EMBL/GenBank/DDBJ whole genome shotgun (WGS) entry which is preliminary data.</text>
</comment>
<feature type="transmembrane region" description="Helical" evidence="7">
    <location>
        <begin position="370"/>
        <end position="391"/>
    </location>
</feature>
<keyword evidence="4 7" id="KW-1133">Transmembrane helix</keyword>
<evidence type="ECO:0000256" key="7">
    <source>
        <dbReference type="SAM" id="Phobius"/>
    </source>
</evidence>
<feature type="transmembrane region" description="Helical" evidence="7">
    <location>
        <begin position="319"/>
        <end position="336"/>
    </location>
</feature>
<keyword evidence="10" id="KW-1185">Reference proteome</keyword>
<feature type="domain" description="Major facilitator superfamily (MFS) profile" evidence="8">
    <location>
        <begin position="41"/>
        <end position="461"/>
    </location>
</feature>
<keyword evidence="2" id="KW-0813">Transport</keyword>
<feature type="compositionally biased region" description="Basic and acidic residues" evidence="6">
    <location>
        <begin position="241"/>
        <end position="258"/>
    </location>
</feature>
<name>A0ABR4G140_9EURO</name>
<evidence type="ECO:0000313" key="9">
    <source>
        <dbReference type="EMBL" id="KAL2789226.1"/>
    </source>
</evidence>
<feature type="transmembrane region" description="Helical" evidence="7">
    <location>
        <begin position="78"/>
        <end position="100"/>
    </location>
</feature>
<dbReference type="InterPro" id="IPR020846">
    <property type="entry name" value="MFS_dom"/>
</dbReference>
<dbReference type="SUPFAM" id="SSF103473">
    <property type="entry name" value="MFS general substrate transporter"/>
    <property type="match status" value="1"/>
</dbReference>
<keyword evidence="5 7" id="KW-0472">Membrane</keyword>
<dbReference type="PANTHER" id="PTHR43791:SF3">
    <property type="entry name" value="MAJOR FACILITATOR SUPERFAMILY (MFS) PROFILE DOMAIN-CONTAINING PROTEIN"/>
    <property type="match status" value="1"/>
</dbReference>
<evidence type="ECO:0000256" key="5">
    <source>
        <dbReference type="ARBA" id="ARBA00023136"/>
    </source>
</evidence>
<dbReference type="InterPro" id="IPR036259">
    <property type="entry name" value="MFS_trans_sf"/>
</dbReference>
<dbReference type="EMBL" id="JBFTWV010000067">
    <property type="protein sequence ID" value="KAL2789226.1"/>
    <property type="molecule type" value="Genomic_DNA"/>
</dbReference>
<evidence type="ECO:0000256" key="4">
    <source>
        <dbReference type="ARBA" id="ARBA00022989"/>
    </source>
</evidence>
<evidence type="ECO:0000256" key="6">
    <source>
        <dbReference type="SAM" id="MobiDB-lite"/>
    </source>
</evidence>